<reference evidence="4 5" key="1">
    <citation type="journal article" date="2024" name="Science">
        <title>Giant polyketide synthase enzymes in the biosynthesis of giant marine polyether toxins.</title>
        <authorList>
            <person name="Fallon T.R."/>
            <person name="Shende V.V."/>
            <person name="Wierzbicki I.H."/>
            <person name="Pendleton A.L."/>
            <person name="Watervoot N.F."/>
            <person name="Auber R.P."/>
            <person name="Gonzalez D.J."/>
            <person name="Wisecaver J.H."/>
            <person name="Moore B.S."/>
        </authorList>
    </citation>
    <scope>NUCLEOTIDE SEQUENCE [LARGE SCALE GENOMIC DNA]</scope>
    <source>
        <strain evidence="4 5">12B1</strain>
    </source>
</reference>
<dbReference type="GO" id="GO:0005737">
    <property type="term" value="C:cytoplasm"/>
    <property type="evidence" value="ECO:0007669"/>
    <property type="project" value="TreeGrafter"/>
</dbReference>
<dbReference type="EMBL" id="JBGBPQ010000002">
    <property type="protein sequence ID" value="KAL1527765.1"/>
    <property type="molecule type" value="Genomic_DNA"/>
</dbReference>
<gene>
    <name evidence="4" type="ORF">AB1Y20_009150</name>
</gene>
<comment type="caution">
    <text evidence="4">The sequence shown here is derived from an EMBL/GenBank/DDBJ whole genome shotgun (WGS) entry which is preliminary data.</text>
</comment>
<name>A0AB34K1A2_PRYPA</name>
<protein>
    <recommendedName>
        <fullName evidence="3">SRR1-like domain-containing protein</fullName>
    </recommendedName>
</protein>
<dbReference type="AlphaFoldDB" id="A0AB34K1A2"/>
<feature type="domain" description="SRR1-like" evidence="3">
    <location>
        <begin position="71"/>
        <end position="256"/>
    </location>
</feature>
<proteinExistence type="inferred from homology"/>
<evidence type="ECO:0000256" key="1">
    <source>
        <dbReference type="ARBA" id="ARBA00009856"/>
    </source>
</evidence>
<evidence type="ECO:0000259" key="3">
    <source>
        <dbReference type="Pfam" id="PF07985"/>
    </source>
</evidence>
<dbReference type="PANTHER" id="PTHR28626">
    <property type="entry name" value="SRR1-LIKE PROTEIN"/>
    <property type="match status" value="1"/>
</dbReference>
<accession>A0AB34K1A2</accession>
<evidence type="ECO:0000313" key="4">
    <source>
        <dbReference type="EMBL" id="KAL1527765.1"/>
    </source>
</evidence>
<sequence>MEAGGFTLVSRRSGRRVARPSPSAGSRPTPDAAPHIPPAALSAGPLRERVSAAESELRHSPFWAHLRELLHAAPRIRALVCLGVGNFAEYPAARYQLSLAFLLREHLDGDARHRLPPHPPHAAQGEGRTALTVYDPVLTPLEVEFARSRGCTVPEHNGEGRICAEEATLFFMPHCAKQLYCNVLAANYRPEALARLAILGNSFESYAQVLHSSRRDAEAEWSHMIRLAPYVTEVSCDQGLAVGAFSNAFNNLSLHTFSSASLPSEHDEFWKAPFTQPPEDAELIGRLILPEALEAQSGGK</sequence>
<dbReference type="InterPro" id="IPR012942">
    <property type="entry name" value="SRR1-like"/>
</dbReference>
<dbReference type="GO" id="GO:0005634">
    <property type="term" value="C:nucleus"/>
    <property type="evidence" value="ECO:0007669"/>
    <property type="project" value="TreeGrafter"/>
</dbReference>
<organism evidence="4 5">
    <name type="scientific">Prymnesium parvum</name>
    <name type="common">Toxic golden alga</name>
    <dbReference type="NCBI Taxonomy" id="97485"/>
    <lineage>
        <taxon>Eukaryota</taxon>
        <taxon>Haptista</taxon>
        <taxon>Haptophyta</taxon>
        <taxon>Prymnesiophyceae</taxon>
        <taxon>Prymnesiales</taxon>
        <taxon>Prymnesiaceae</taxon>
        <taxon>Prymnesium</taxon>
    </lineage>
</organism>
<comment type="similarity">
    <text evidence="1">Belongs to the SRR1 family.</text>
</comment>
<dbReference type="Pfam" id="PF07985">
    <property type="entry name" value="SRR1"/>
    <property type="match status" value="1"/>
</dbReference>
<dbReference type="InterPro" id="IPR040044">
    <property type="entry name" value="SRR1L"/>
</dbReference>
<feature type="region of interest" description="Disordered" evidence="2">
    <location>
        <begin position="1"/>
        <end position="40"/>
    </location>
</feature>
<keyword evidence="5" id="KW-1185">Reference proteome</keyword>
<dbReference type="PANTHER" id="PTHR28626:SF3">
    <property type="entry name" value="SRR1-LIKE PROTEIN"/>
    <property type="match status" value="1"/>
</dbReference>
<evidence type="ECO:0000256" key="2">
    <source>
        <dbReference type="SAM" id="MobiDB-lite"/>
    </source>
</evidence>
<dbReference type="Proteomes" id="UP001515480">
    <property type="component" value="Unassembled WGS sequence"/>
</dbReference>
<evidence type="ECO:0000313" key="5">
    <source>
        <dbReference type="Proteomes" id="UP001515480"/>
    </source>
</evidence>